<accession>A0ABM5P165</accession>
<dbReference type="Proteomes" id="UP000018745">
    <property type="component" value="Chromosome"/>
</dbReference>
<dbReference type="RefSeq" id="WP_024071088.1">
    <property type="nucleotide sequence ID" value="NC_023062.1"/>
</dbReference>
<sequence length="219" mass="24319">MSVAVKFLSTSAVVCAVGGCIGLPLFLRSSTTPTQEDSAKLPSLQSTSSQSTTSTTFSSGNTSENEEVKSIVWWGCNITNLERELEQFLKDKSKKQDDYVEVICKSTGVDKEKDTIFSDVWTGLFPKVILSKQSLEGGGEKFELTIKESQEESDLEKRSITWETFSGTGVKETIRGRLDLWDDKSPKGKRVDSVSIQEGNYQSNVIYLVFPRTEEVDSK</sequence>
<name>A0ABM5P165_9MOLU</name>
<feature type="region of interest" description="Disordered" evidence="1">
    <location>
        <begin position="33"/>
        <end position="62"/>
    </location>
</feature>
<keyword evidence="3" id="KW-1185">Reference proteome</keyword>
<evidence type="ECO:0000256" key="1">
    <source>
        <dbReference type="SAM" id="MobiDB-lite"/>
    </source>
</evidence>
<dbReference type="EMBL" id="CP006935">
    <property type="protein sequence ID" value="AHC40209.1"/>
    <property type="molecule type" value="Genomic_DNA"/>
</dbReference>
<evidence type="ECO:0008006" key="4">
    <source>
        <dbReference type="Google" id="ProtNLM"/>
    </source>
</evidence>
<protein>
    <recommendedName>
        <fullName evidence="4">Lipoprotein</fullName>
    </recommendedName>
</protein>
<proteinExistence type="predicted"/>
<organism evidence="2 3">
    <name type="scientific">Mycoplasma ovis str. Michigan</name>
    <dbReference type="NCBI Taxonomy" id="1415773"/>
    <lineage>
        <taxon>Bacteria</taxon>
        <taxon>Bacillati</taxon>
        <taxon>Mycoplasmatota</taxon>
        <taxon>Mollicutes</taxon>
        <taxon>Mycoplasmataceae</taxon>
        <taxon>Mycoplasma</taxon>
    </lineage>
</organism>
<evidence type="ECO:0000313" key="2">
    <source>
        <dbReference type="EMBL" id="AHC40209.1"/>
    </source>
</evidence>
<evidence type="ECO:0000313" key="3">
    <source>
        <dbReference type="Proteomes" id="UP000018745"/>
    </source>
</evidence>
<dbReference type="PROSITE" id="PS51257">
    <property type="entry name" value="PROKAR_LIPOPROTEIN"/>
    <property type="match status" value="1"/>
</dbReference>
<gene>
    <name evidence="2" type="ORF">OVS_01510</name>
</gene>
<reference evidence="2 3" key="1">
    <citation type="journal article" date="2014" name="Genome Announc.">
        <title>Complete Genome Sequence of Mycoplasma ovis Strain Michigan, a Hemoplasma of Sheep with Two Distinct 16S rRNA Genes.</title>
        <authorList>
            <person name="Deshuillers P.L."/>
            <person name="Santos A.P."/>
            <person name="do Nascimento N.C."/>
            <person name="Hampel J.A."/>
            <person name="Bergin I.L."/>
            <person name="Dyson M.C."/>
            <person name="Messick J.B."/>
        </authorList>
    </citation>
    <scope>NUCLEOTIDE SEQUENCE [LARGE SCALE GENOMIC DNA]</scope>
    <source>
        <strain evidence="2 3">Michigan</strain>
    </source>
</reference>
<feature type="compositionally biased region" description="Low complexity" evidence="1">
    <location>
        <begin position="43"/>
        <end position="62"/>
    </location>
</feature>